<proteinExistence type="inferred from homology"/>
<keyword evidence="6" id="KW-0539">Nucleus</keyword>
<protein>
    <submittedName>
        <fullName evidence="9">Protein PHR1-LIKE 1-like isoform X1</fullName>
    </submittedName>
</protein>
<evidence type="ECO:0000256" key="5">
    <source>
        <dbReference type="ARBA" id="ARBA00023163"/>
    </source>
</evidence>
<dbReference type="InterPro" id="IPR001005">
    <property type="entry name" value="SANT/Myb"/>
</dbReference>
<dbReference type="EMBL" id="RCHU01000838">
    <property type="protein sequence ID" value="TKR90896.1"/>
    <property type="molecule type" value="Genomic_DNA"/>
</dbReference>
<dbReference type="Gene3D" id="1.10.10.60">
    <property type="entry name" value="Homeodomain-like"/>
    <property type="match status" value="1"/>
</dbReference>
<dbReference type="InterPro" id="IPR025756">
    <property type="entry name" value="Myb_CC_LHEQLE"/>
</dbReference>
<feature type="compositionally biased region" description="Polar residues" evidence="7">
    <location>
        <begin position="386"/>
        <end position="395"/>
    </location>
</feature>
<keyword evidence="4" id="KW-0175">Coiled coil</keyword>
<dbReference type="GO" id="GO:0003677">
    <property type="term" value="F:DNA binding"/>
    <property type="evidence" value="ECO:0007669"/>
    <property type="project" value="InterPro"/>
</dbReference>
<dbReference type="PROSITE" id="PS51294">
    <property type="entry name" value="HTH_MYB"/>
    <property type="match status" value="1"/>
</dbReference>
<feature type="compositionally biased region" description="Polar residues" evidence="7">
    <location>
        <begin position="37"/>
        <end position="47"/>
    </location>
</feature>
<dbReference type="Pfam" id="PF14379">
    <property type="entry name" value="Myb_CC_LHEQLE"/>
    <property type="match status" value="1"/>
</dbReference>
<sequence>MSSSFPVLPTAVEGKNPNLLYSFQVSLARKMIRNSASQQASPLSPGNRSVGPLFSSSSRFSNDTHVSSVSPHGRQSHNSPFISQSLRDRGNFTPTHVSHSEVQSTEFISYSDENKDLSWPVDPLQDLLDFSENVPVQNGQVESRADVFASEDHARRTDWQEWADQLISVDDEMEPNWSDFLNDVNKTDSRQKELKPFPNISVQQPTIHQHQTVHRGEVCAVANPLSATTPTKPRMRWTPELHEAFVEAVNQLGGSERATPKGVLKHMNVEGLTIYHVKSHLQKYRTARYKPESSDGTSEKKMSPIEEMKSLDLKTSMGITEALRLQMEVQKRLHEQLEIQRNLQLRIEEQGRHLQEMFEKQRKIEDDKSKAPSSSQDDPSLLQAKLEQSSANNKLEASELDPVKTSNESALLEESSQSISRKQKAPEERNDQVLDQIDEESSPAPIKRPRRDETAELSTGAASN</sequence>
<dbReference type="GO" id="GO:0005634">
    <property type="term" value="C:nucleus"/>
    <property type="evidence" value="ECO:0007669"/>
    <property type="project" value="UniProtKB-SubCell"/>
</dbReference>
<dbReference type="InterPro" id="IPR017930">
    <property type="entry name" value="Myb_dom"/>
</dbReference>
<dbReference type="SUPFAM" id="SSF46689">
    <property type="entry name" value="Homeodomain-like"/>
    <property type="match status" value="1"/>
</dbReference>
<organism evidence="9">
    <name type="scientific">Populus alba</name>
    <name type="common">White poplar</name>
    <dbReference type="NCBI Taxonomy" id="43335"/>
    <lineage>
        <taxon>Eukaryota</taxon>
        <taxon>Viridiplantae</taxon>
        <taxon>Streptophyta</taxon>
        <taxon>Embryophyta</taxon>
        <taxon>Tracheophyta</taxon>
        <taxon>Spermatophyta</taxon>
        <taxon>Magnoliopsida</taxon>
        <taxon>eudicotyledons</taxon>
        <taxon>Gunneridae</taxon>
        <taxon>Pentapetalae</taxon>
        <taxon>rosids</taxon>
        <taxon>fabids</taxon>
        <taxon>Malpighiales</taxon>
        <taxon>Salicaceae</taxon>
        <taxon>Saliceae</taxon>
        <taxon>Populus</taxon>
    </lineage>
</organism>
<keyword evidence="5" id="KW-0804">Transcription</keyword>
<dbReference type="Pfam" id="PF00249">
    <property type="entry name" value="Myb_DNA-binding"/>
    <property type="match status" value="1"/>
</dbReference>
<feature type="region of interest" description="Disordered" evidence="7">
    <location>
        <begin position="286"/>
        <end position="308"/>
    </location>
</feature>
<evidence type="ECO:0000313" key="9">
    <source>
        <dbReference type="EMBL" id="TKR90896.1"/>
    </source>
</evidence>
<dbReference type="InterPro" id="IPR046955">
    <property type="entry name" value="PHR1-like"/>
</dbReference>
<gene>
    <name evidence="9" type="ORF">D5086_0000229820</name>
</gene>
<dbReference type="STRING" id="43335.A0A4U5P3W8"/>
<feature type="compositionally biased region" description="Basic and acidic residues" evidence="7">
    <location>
        <begin position="360"/>
        <end position="370"/>
    </location>
</feature>
<comment type="similarity">
    <text evidence="2">Belongs to the MYB-CC family.</text>
</comment>
<feature type="compositionally biased region" description="Polar residues" evidence="7">
    <location>
        <begin position="54"/>
        <end position="70"/>
    </location>
</feature>
<reference evidence="9" key="1">
    <citation type="submission" date="2018-10" db="EMBL/GenBank/DDBJ databases">
        <title>Population genomic analysis revealed the cold adaptation of white poplar.</title>
        <authorList>
            <person name="Liu Y.-J."/>
        </authorList>
    </citation>
    <scope>NUCLEOTIDE SEQUENCE [LARGE SCALE GENOMIC DNA]</scope>
    <source>
        <strain evidence="9">PAL-ZL1</strain>
    </source>
</reference>
<dbReference type="InterPro" id="IPR006447">
    <property type="entry name" value="Myb_dom_plants"/>
</dbReference>
<comment type="caution">
    <text evidence="9">The sequence shown here is derived from an EMBL/GenBank/DDBJ whole genome shotgun (WGS) entry which is preliminary data.</text>
</comment>
<dbReference type="PANTHER" id="PTHR31499">
    <property type="entry name" value="MYB FAMILY TRANSCRIPTION FACTOR PHL11"/>
    <property type="match status" value="1"/>
</dbReference>
<dbReference type="GO" id="GO:0003700">
    <property type="term" value="F:DNA-binding transcription factor activity"/>
    <property type="evidence" value="ECO:0007669"/>
    <property type="project" value="InterPro"/>
</dbReference>
<feature type="compositionally biased region" description="Polar residues" evidence="7">
    <location>
        <begin position="76"/>
        <end position="85"/>
    </location>
</feature>
<dbReference type="FunFam" id="1.10.10.60:FF:000002">
    <property type="entry name" value="Myb family transcription factor"/>
    <property type="match status" value="1"/>
</dbReference>
<accession>A0A4U5P3W8</accession>
<dbReference type="InterPro" id="IPR009057">
    <property type="entry name" value="Homeodomain-like_sf"/>
</dbReference>
<comment type="subcellular location">
    <subcellularLocation>
        <location evidence="1">Nucleus</location>
    </subcellularLocation>
</comment>
<evidence type="ECO:0000256" key="3">
    <source>
        <dbReference type="ARBA" id="ARBA00023015"/>
    </source>
</evidence>
<evidence type="ECO:0000256" key="1">
    <source>
        <dbReference type="ARBA" id="ARBA00004123"/>
    </source>
</evidence>
<evidence type="ECO:0000256" key="7">
    <source>
        <dbReference type="SAM" id="MobiDB-lite"/>
    </source>
</evidence>
<feature type="compositionally biased region" description="Basic and acidic residues" evidence="7">
    <location>
        <begin position="289"/>
        <end position="308"/>
    </location>
</feature>
<dbReference type="AlphaFoldDB" id="A0A4U5P3W8"/>
<keyword evidence="3" id="KW-0805">Transcription regulation</keyword>
<name>A0A4U5P3W8_POPAL</name>
<evidence type="ECO:0000256" key="2">
    <source>
        <dbReference type="ARBA" id="ARBA00006783"/>
    </source>
</evidence>
<feature type="domain" description="HTH myb-type" evidence="8">
    <location>
        <begin position="229"/>
        <end position="289"/>
    </location>
</feature>
<feature type="region of interest" description="Disordered" evidence="7">
    <location>
        <begin position="360"/>
        <end position="464"/>
    </location>
</feature>
<dbReference type="NCBIfam" id="TIGR01557">
    <property type="entry name" value="myb_SHAQKYF"/>
    <property type="match status" value="1"/>
</dbReference>
<evidence type="ECO:0000256" key="4">
    <source>
        <dbReference type="ARBA" id="ARBA00023054"/>
    </source>
</evidence>
<feature type="compositionally biased region" description="Polar residues" evidence="7">
    <location>
        <begin position="404"/>
        <end position="420"/>
    </location>
</feature>
<evidence type="ECO:0000259" key="8">
    <source>
        <dbReference type="PROSITE" id="PS51294"/>
    </source>
</evidence>
<feature type="region of interest" description="Disordered" evidence="7">
    <location>
        <begin position="37"/>
        <end position="98"/>
    </location>
</feature>
<evidence type="ECO:0000256" key="6">
    <source>
        <dbReference type="ARBA" id="ARBA00023242"/>
    </source>
</evidence>
<dbReference type="PANTHER" id="PTHR31499:SF80">
    <property type="entry name" value="HTH MYB-TYPE DOMAIN-CONTAINING PROTEIN"/>
    <property type="match status" value="1"/>
</dbReference>